<keyword evidence="1" id="KW-0812">Transmembrane</keyword>
<dbReference type="RefSeq" id="XP_068357391.1">
    <property type="nucleotide sequence ID" value="XM_068506095.1"/>
</dbReference>
<dbReference type="VEuPathDB" id="TrichDB:TRFO_28307"/>
<feature type="transmembrane region" description="Helical" evidence="1">
    <location>
        <begin position="141"/>
        <end position="159"/>
    </location>
</feature>
<keyword evidence="3" id="KW-1185">Reference proteome</keyword>
<dbReference type="Proteomes" id="UP000179807">
    <property type="component" value="Unassembled WGS sequence"/>
</dbReference>
<sequence>MAFVSYLKSILVLAVLGLLTDFLVSIIVTLFIVSKVAAWIIGGVLIALAVLFVFLGFFRNEDSKKRWLYIWLGIFGVVGGIIAIAIPTSYHKTASVLNRMSIYSIIAIAISNFIAQFWHFLTVFLLKDVLESKQITTTDEALVYTVVNMLCALVTSLFLSMTESTKLSDVWANGFSLSIIGWVIAAVLFAFVGFLFGRNVEVLASKYESTVAPIAEGGYTNME</sequence>
<feature type="transmembrane region" description="Helical" evidence="1">
    <location>
        <begin position="179"/>
        <end position="197"/>
    </location>
</feature>
<keyword evidence="1" id="KW-1133">Transmembrane helix</keyword>
<keyword evidence="1" id="KW-0472">Membrane</keyword>
<evidence type="ECO:0000256" key="1">
    <source>
        <dbReference type="SAM" id="Phobius"/>
    </source>
</evidence>
<comment type="caution">
    <text evidence="2">The sequence shown here is derived from an EMBL/GenBank/DDBJ whole genome shotgun (WGS) entry which is preliminary data.</text>
</comment>
<dbReference type="OrthoDB" id="10577576at2759"/>
<feature type="transmembrane region" description="Helical" evidence="1">
    <location>
        <begin position="12"/>
        <end position="33"/>
    </location>
</feature>
<organism evidence="2 3">
    <name type="scientific">Tritrichomonas foetus</name>
    <dbReference type="NCBI Taxonomy" id="1144522"/>
    <lineage>
        <taxon>Eukaryota</taxon>
        <taxon>Metamonada</taxon>
        <taxon>Parabasalia</taxon>
        <taxon>Tritrichomonadida</taxon>
        <taxon>Tritrichomonadidae</taxon>
        <taxon>Tritrichomonas</taxon>
    </lineage>
</organism>
<feature type="transmembrane region" description="Helical" evidence="1">
    <location>
        <begin position="39"/>
        <end position="58"/>
    </location>
</feature>
<dbReference type="EMBL" id="MLAK01000800">
    <property type="protein sequence ID" value="OHT04255.1"/>
    <property type="molecule type" value="Genomic_DNA"/>
</dbReference>
<evidence type="ECO:0000313" key="2">
    <source>
        <dbReference type="EMBL" id="OHT04255.1"/>
    </source>
</evidence>
<reference evidence="2" key="1">
    <citation type="submission" date="2016-10" db="EMBL/GenBank/DDBJ databases">
        <authorList>
            <person name="Benchimol M."/>
            <person name="Almeida L.G."/>
            <person name="Vasconcelos A.T."/>
            <person name="Perreira-Neves A."/>
            <person name="Rosa I.A."/>
            <person name="Tasca T."/>
            <person name="Bogo M.R."/>
            <person name="de Souza W."/>
        </authorList>
    </citation>
    <scope>NUCLEOTIDE SEQUENCE [LARGE SCALE GENOMIC DNA]</scope>
    <source>
        <strain evidence="2">K</strain>
    </source>
</reference>
<protein>
    <submittedName>
        <fullName evidence="2">Uncharacterized protein</fullName>
    </submittedName>
</protein>
<feature type="transmembrane region" description="Helical" evidence="1">
    <location>
        <begin position="102"/>
        <end position="121"/>
    </location>
</feature>
<name>A0A1J4JYL4_9EUKA</name>
<dbReference type="AlphaFoldDB" id="A0A1J4JYL4"/>
<dbReference type="GeneID" id="94840799"/>
<evidence type="ECO:0000313" key="3">
    <source>
        <dbReference type="Proteomes" id="UP000179807"/>
    </source>
</evidence>
<feature type="transmembrane region" description="Helical" evidence="1">
    <location>
        <begin position="70"/>
        <end position="90"/>
    </location>
</feature>
<accession>A0A1J4JYL4</accession>
<gene>
    <name evidence="2" type="ORF">TRFO_28307</name>
</gene>
<proteinExistence type="predicted"/>